<dbReference type="EMBL" id="CM008054">
    <property type="protein sequence ID" value="PAN51418.2"/>
    <property type="molecule type" value="Genomic_DNA"/>
</dbReference>
<name>A0A2S3ITX9_9POAL</name>
<dbReference type="AlphaFoldDB" id="A0A2S3ITX9"/>
<evidence type="ECO:0000313" key="2">
    <source>
        <dbReference type="EMBL" id="PAN51418.2"/>
    </source>
</evidence>
<proteinExistence type="predicted"/>
<protein>
    <submittedName>
        <fullName evidence="2">Uncharacterized protein</fullName>
    </submittedName>
</protein>
<evidence type="ECO:0000256" key="1">
    <source>
        <dbReference type="SAM" id="MobiDB-lite"/>
    </source>
</evidence>
<reference evidence="2" key="1">
    <citation type="submission" date="2018-04" db="EMBL/GenBank/DDBJ databases">
        <title>WGS assembly of Panicum hallii.</title>
        <authorList>
            <person name="Lovell J."/>
            <person name="Jenkins J."/>
            <person name="Lowry D."/>
            <person name="Mamidi S."/>
            <person name="Sreedasyam A."/>
            <person name="Weng X."/>
            <person name="Barry K."/>
            <person name="Bonette J."/>
            <person name="Campitelli B."/>
            <person name="Daum C."/>
            <person name="Gordon S."/>
            <person name="Gould B."/>
            <person name="Lipzen A."/>
            <person name="Macqueen A."/>
            <person name="Palacio-Mejia J."/>
            <person name="Plott C."/>
            <person name="Shakirov E."/>
            <person name="Shu S."/>
            <person name="Yoshinaga Y."/>
            <person name="Zane M."/>
            <person name="Rokhsar D."/>
            <person name="Grimwood J."/>
            <person name="Schmutz J."/>
            <person name="Juenger T."/>
        </authorList>
    </citation>
    <scope>NUCLEOTIDE SEQUENCE [LARGE SCALE GENOMIC DNA]</scope>
    <source>
        <strain evidence="2">FIL2</strain>
    </source>
</reference>
<dbReference type="Proteomes" id="UP000243499">
    <property type="component" value="Chromosome 9"/>
</dbReference>
<organism evidence="2">
    <name type="scientific">Panicum hallii</name>
    <dbReference type="NCBI Taxonomy" id="206008"/>
    <lineage>
        <taxon>Eukaryota</taxon>
        <taxon>Viridiplantae</taxon>
        <taxon>Streptophyta</taxon>
        <taxon>Embryophyta</taxon>
        <taxon>Tracheophyta</taxon>
        <taxon>Spermatophyta</taxon>
        <taxon>Magnoliopsida</taxon>
        <taxon>Liliopsida</taxon>
        <taxon>Poales</taxon>
        <taxon>Poaceae</taxon>
        <taxon>PACMAD clade</taxon>
        <taxon>Panicoideae</taxon>
        <taxon>Panicodae</taxon>
        <taxon>Paniceae</taxon>
        <taxon>Panicinae</taxon>
        <taxon>Panicum</taxon>
        <taxon>Panicum sect. Panicum</taxon>
    </lineage>
</organism>
<gene>
    <name evidence="2" type="ORF">PAHAL_9G561900</name>
</gene>
<accession>A0A2S3ITX9</accession>
<sequence length="92" mass="9523">MRPRRCVHAPVARTCGCRSAAPDLLLALVLVLVLGAGKKTVARRGQRELPCRCPSPPPMAALLDSGGGPQPASLLSSTHAGRPSHAVKLAVK</sequence>
<feature type="region of interest" description="Disordered" evidence="1">
    <location>
        <begin position="66"/>
        <end position="92"/>
    </location>
</feature>
<dbReference type="Gramene" id="PAN51418">
    <property type="protein sequence ID" value="PAN51418"/>
    <property type="gene ID" value="PAHAL_9G561900"/>
</dbReference>